<evidence type="ECO:0000313" key="3">
    <source>
        <dbReference type="EMBL" id="QQG35707.1"/>
    </source>
</evidence>
<feature type="compositionally biased region" description="Polar residues" evidence="1">
    <location>
        <begin position="157"/>
        <end position="173"/>
    </location>
</feature>
<dbReference type="Proteomes" id="UP000595362">
    <property type="component" value="Chromosome"/>
</dbReference>
<dbReference type="InterPro" id="IPR018968">
    <property type="entry name" value="Phasin"/>
</dbReference>
<feature type="region of interest" description="Disordered" evidence="1">
    <location>
        <begin position="150"/>
        <end position="173"/>
    </location>
</feature>
<name>A0A7T5R1B7_9BACT</name>
<protein>
    <submittedName>
        <fullName evidence="3">Phasin family protein</fullName>
    </submittedName>
</protein>
<dbReference type="AlphaFoldDB" id="A0A7T5R1B7"/>
<evidence type="ECO:0000313" key="4">
    <source>
        <dbReference type="Proteomes" id="UP000595362"/>
    </source>
</evidence>
<evidence type="ECO:0000256" key="1">
    <source>
        <dbReference type="SAM" id="MobiDB-lite"/>
    </source>
</evidence>
<proteinExistence type="predicted"/>
<dbReference type="EMBL" id="CP066681">
    <property type="protein sequence ID" value="QQG35707.1"/>
    <property type="molecule type" value="Genomic_DNA"/>
</dbReference>
<gene>
    <name evidence="3" type="ORF">HYS17_09330</name>
</gene>
<accession>A0A7T5R1B7</accession>
<reference evidence="3 4" key="1">
    <citation type="submission" date="2020-07" db="EMBL/GenBank/DDBJ databases">
        <title>Huge and variable diversity of episymbiotic CPR bacteria and DPANN archaea in groundwater ecosystems.</title>
        <authorList>
            <person name="He C.Y."/>
            <person name="Keren R."/>
            <person name="Whittaker M."/>
            <person name="Farag I.F."/>
            <person name="Doudna J."/>
            <person name="Cate J.H.D."/>
            <person name="Banfield J.F."/>
        </authorList>
    </citation>
    <scope>NUCLEOTIDE SEQUENCE [LARGE SCALE GENOMIC DNA]</scope>
    <source>
        <strain evidence="3">NC_groundwater_70_Ag_B-0.1um_54_66</strain>
    </source>
</reference>
<organism evidence="3 4">
    <name type="scientific">Micavibrio aeruginosavorus</name>
    <dbReference type="NCBI Taxonomy" id="349221"/>
    <lineage>
        <taxon>Bacteria</taxon>
        <taxon>Pseudomonadati</taxon>
        <taxon>Bdellovibrionota</taxon>
        <taxon>Bdellovibrionia</taxon>
        <taxon>Bdellovibrionales</taxon>
        <taxon>Pseudobdellovibrionaceae</taxon>
        <taxon>Micavibrio</taxon>
    </lineage>
</organism>
<evidence type="ECO:0000259" key="2">
    <source>
        <dbReference type="Pfam" id="PF09361"/>
    </source>
</evidence>
<feature type="domain" description="Phasin" evidence="2">
    <location>
        <begin position="42"/>
        <end position="134"/>
    </location>
</feature>
<sequence length="173" mass="18758">MYNFDLTTSILPQNIAKLMTASLFSPLGGYPKGLPVSPATLLEIHRQGLVAWSKAQKAAFSGLQTVVRQQNDILSGMLEWQSAMLGVMMQEGTPEEKISRQASLTQAHYQNSLRDMRQVQDTIASTLRQASDVLHQSTLQALRFENTATGGPILSATPANSDTPSADQKTIAA</sequence>
<dbReference type="Pfam" id="PF09361">
    <property type="entry name" value="Phasin_2"/>
    <property type="match status" value="1"/>
</dbReference>